<evidence type="ECO:0000313" key="1">
    <source>
        <dbReference type="EMBL" id="ARW47069.1"/>
    </source>
</evidence>
<dbReference type="Proteomes" id="UP000196205">
    <property type="component" value="Chromosome"/>
</dbReference>
<sequence length="133" mass="15548">MVKSLEELEKAFNSLRNRVTRLEAERRVSQYLLAAVIADNLPDKTTDSEFEERVSRFTKQAEAALTDSLYSRQVEATQEAIRKTRKLLLDIWVSRKWQPDFRMKRAINAPVRPKIIHKNPQLPQADRVDRKDG</sequence>
<evidence type="ECO:0000313" key="2">
    <source>
        <dbReference type="Proteomes" id="UP000196205"/>
    </source>
</evidence>
<proteinExistence type="predicted"/>
<accession>A0A1Y0XVY1</accession>
<gene>
    <name evidence="1" type="ORF">S1001342_00712</name>
</gene>
<dbReference type="EMBL" id="CP021509">
    <property type="protein sequence ID" value="ARW47069.1"/>
    <property type="molecule type" value="Genomic_DNA"/>
</dbReference>
<reference evidence="1 2" key="1">
    <citation type="submission" date="2017-05" db="EMBL/GenBank/DDBJ databases">
        <title>Genome sequence of Acetobacter pasteurianus subsp. pasteurianus strain SRCM101342.</title>
        <authorList>
            <person name="Cho S.H."/>
        </authorList>
    </citation>
    <scope>NUCLEOTIDE SEQUENCE [LARGE SCALE GENOMIC DNA]</scope>
    <source>
        <strain evidence="1 2">SRCM101342</strain>
    </source>
</reference>
<protein>
    <submittedName>
        <fullName evidence="1">Uncharacterized protein</fullName>
    </submittedName>
</protein>
<dbReference type="RefSeq" id="WP_157668556.1">
    <property type="nucleotide sequence ID" value="NZ_CP021509.1"/>
</dbReference>
<dbReference type="AlphaFoldDB" id="A0A1Y0XVY1"/>
<organism evidence="1 2">
    <name type="scientific">Acetobacter pasteurianus subsp. pasteurianus</name>
    <dbReference type="NCBI Taxonomy" id="481145"/>
    <lineage>
        <taxon>Bacteria</taxon>
        <taxon>Pseudomonadati</taxon>
        <taxon>Pseudomonadota</taxon>
        <taxon>Alphaproteobacteria</taxon>
        <taxon>Acetobacterales</taxon>
        <taxon>Acetobacteraceae</taxon>
        <taxon>Acetobacter</taxon>
    </lineage>
</organism>
<name>A0A1Y0XVY1_ACEPA</name>